<keyword evidence="2" id="KW-1185">Reference proteome</keyword>
<evidence type="ECO:0000313" key="2">
    <source>
        <dbReference type="Proteomes" id="UP001165962"/>
    </source>
</evidence>
<dbReference type="EMBL" id="JAAOIW010000004">
    <property type="protein sequence ID" value="NHN30608.1"/>
    <property type="molecule type" value="Genomic_DNA"/>
</dbReference>
<dbReference type="RefSeq" id="WP_166149860.1">
    <property type="nucleotide sequence ID" value="NZ_JAAOIW010000004.1"/>
</dbReference>
<name>A0ABX0J3P3_9BACL</name>
<organism evidence="1 2">
    <name type="scientific">Paenibacillus agricola</name>
    <dbReference type="NCBI Taxonomy" id="2716264"/>
    <lineage>
        <taxon>Bacteria</taxon>
        <taxon>Bacillati</taxon>
        <taxon>Bacillota</taxon>
        <taxon>Bacilli</taxon>
        <taxon>Bacillales</taxon>
        <taxon>Paenibacillaceae</taxon>
        <taxon>Paenibacillus</taxon>
    </lineage>
</organism>
<comment type="caution">
    <text evidence="1">The sequence shown here is derived from an EMBL/GenBank/DDBJ whole genome shotgun (WGS) entry which is preliminary data.</text>
</comment>
<evidence type="ECO:0008006" key="3">
    <source>
        <dbReference type="Google" id="ProtNLM"/>
    </source>
</evidence>
<evidence type="ECO:0000313" key="1">
    <source>
        <dbReference type="EMBL" id="NHN30608.1"/>
    </source>
</evidence>
<gene>
    <name evidence="1" type="ORF">G9U52_12275</name>
</gene>
<sequence length="74" mass="8394">MMQPMTAKELEYVADSMSNESLIIKQCTVLAASTQQAATYSLCMEMLNVHNQHYHKLMQTLHEHIAMAPTQPTQ</sequence>
<reference evidence="1" key="1">
    <citation type="submission" date="2020-03" db="EMBL/GenBank/DDBJ databases">
        <title>Draft sequencing of Paenibacilllus sp. S3N08.</title>
        <authorList>
            <person name="Kim D.-U."/>
        </authorList>
    </citation>
    <scope>NUCLEOTIDE SEQUENCE</scope>
    <source>
        <strain evidence="1">S3N08</strain>
    </source>
</reference>
<dbReference type="Proteomes" id="UP001165962">
    <property type="component" value="Unassembled WGS sequence"/>
</dbReference>
<proteinExistence type="predicted"/>
<protein>
    <recommendedName>
        <fullName evidence="3">Spore coat protein</fullName>
    </recommendedName>
</protein>
<accession>A0ABX0J3P3</accession>